<reference evidence="5 6" key="1">
    <citation type="journal article" date="2018" name="Nat. Ecol. Evol.">
        <title>Shark genomes provide insights into elasmobranch evolution and the origin of vertebrates.</title>
        <authorList>
            <person name="Hara Y"/>
            <person name="Yamaguchi K"/>
            <person name="Onimaru K"/>
            <person name="Kadota M"/>
            <person name="Koyanagi M"/>
            <person name="Keeley SD"/>
            <person name="Tatsumi K"/>
            <person name="Tanaka K"/>
            <person name="Motone F"/>
            <person name="Kageyama Y"/>
            <person name="Nozu R"/>
            <person name="Adachi N"/>
            <person name="Nishimura O"/>
            <person name="Nakagawa R"/>
            <person name="Tanegashima C"/>
            <person name="Kiyatake I"/>
            <person name="Matsumoto R"/>
            <person name="Murakumo K"/>
            <person name="Nishida K"/>
            <person name="Terakita A"/>
            <person name="Kuratani S"/>
            <person name="Sato K"/>
            <person name="Hyodo S Kuraku.S."/>
        </authorList>
    </citation>
    <scope>NUCLEOTIDE SEQUENCE [LARGE SCALE GENOMIC DNA]</scope>
</reference>
<dbReference type="SUPFAM" id="SSF49899">
    <property type="entry name" value="Concanavalin A-like lectins/glucanases"/>
    <property type="match status" value="1"/>
</dbReference>
<feature type="compositionally biased region" description="Basic and acidic residues" evidence="3">
    <location>
        <begin position="215"/>
        <end position="258"/>
    </location>
</feature>
<dbReference type="STRING" id="75743.A0A401PUT8"/>
<feature type="compositionally biased region" description="Low complexity" evidence="3">
    <location>
        <begin position="648"/>
        <end position="662"/>
    </location>
</feature>
<comment type="caution">
    <text evidence="5">The sequence shown here is derived from an EMBL/GenBank/DDBJ whole genome shotgun (WGS) entry which is preliminary data.</text>
</comment>
<dbReference type="PANTHER" id="PTHR12381:SF11">
    <property type="entry name" value="HETEROGENEOUS NUCLEAR RIBONUCLEOPROTEIN U"/>
    <property type="match status" value="1"/>
</dbReference>
<feature type="compositionally biased region" description="Low complexity" evidence="3">
    <location>
        <begin position="110"/>
        <end position="154"/>
    </location>
</feature>
<dbReference type="GO" id="GO:0045944">
    <property type="term" value="P:positive regulation of transcription by RNA polymerase II"/>
    <property type="evidence" value="ECO:0007669"/>
    <property type="project" value="TreeGrafter"/>
</dbReference>
<feature type="region of interest" description="Disordered" evidence="3">
    <location>
        <begin position="600"/>
        <end position="670"/>
    </location>
</feature>
<feature type="domain" description="SAP" evidence="4">
    <location>
        <begin position="6"/>
        <end position="40"/>
    </location>
</feature>
<feature type="compositionally biased region" description="Acidic residues" evidence="3">
    <location>
        <begin position="44"/>
        <end position="53"/>
    </location>
</feature>
<dbReference type="SUPFAM" id="SSF52540">
    <property type="entry name" value="P-loop containing nucleoside triphosphate hydrolases"/>
    <property type="match status" value="1"/>
</dbReference>
<feature type="compositionally biased region" description="Basic and acidic residues" evidence="3">
    <location>
        <begin position="600"/>
        <end position="613"/>
    </location>
</feature>
<dbReference type="Pfam" id="PF13671">
    <property type="entry name" value="AAA_33"/>
    <property type="match status" value="1"/>
</dbReference>
<dbReference type="InterPro" id="IPR003877">
    <property type="entry name" value="SPRY_dom"/>
</dbReference>
<dbReference type="OMA" id="RGHPSQF"/>
<evidence type="ECO:0000256" key="1">
    <source>
        <dbReference type="ARBA" id="ARBA00004123"/>
    </source>
</evidence>
<accession>A0A401PUT8</accession>
<dbReference type="InterPro" id="IPR043136">
    <property type="entry name" value="B30.2/SPRY_sf"/>
</dbReference>
<dbReference type="AlphaFoldDB" id="A0A401PUT8"/>
<keyword evidence="6" id="KW-1185">Reference proteome</keyword>
<protein>
    <recommendedName>
        <fullName evidence="4">SAP domain-containing protein</fullName>
    </recommendedName>
</protein>
<comment type="subcellular location">
    <subcellularLocation>
        <location evidence="1">Nucleus</location>
    </subcellularLocation>
</comment>
<dbReference type="GO" id="GO:1990841">
    <property type="term" value="F:promoter-specific chromatin binding"/>
    <property type="evidence" value="ECO:0007669"/>
    <property type="project" value="TreeGrafter"/>
</dbReference>
<dbReference type="GO" id="GO:0005634">
    <property type="term" value="C:nucleus"/>
    <property type="evidence" value="ECO:0007669"/>
    <property type="project" value="UniProtKB-SubCell"/>
</dbReference>
<evidence type="ECO:0000313" key="6">
    <source>
        <dbReference type="Proteomes" id="UP000288216"/>
    </source>
</evidence>
<dbReference type="PANTHER" id="PTHR12381">
    <property type="entry name" value="HETEROGENEOUS NUCLEAR RIBONUCLEOPROTEIN U FAMILY MEMBER"/>
    <property type="match status" value="1"/>
</dbReference>
<gene>
    <name evidence="5" type="ORF">scyTo_0016625</name>
</gene>
<dbReference type="Pfam" id="PF00622">
    <property type="entry name" value="SPRY"/>
    <property type="match status" value="1"/>
</dbReference>
<dbReference type="SMART" id="SM00513">
    <property type="entry name" value="SAP"/>
    <property type="match status" value="1"/>
</dbReference>
<dbReference type="SMART" id="SM00449">
    <property type="entry name" value="SPRY"/>
    <property type="match status" value="1"/>
</dbReference>
<dbReference type="PROSITE" id="PS50800">
    <property type="entry name" value="SAP"/>
    <property type="match status" value="1"/>
</dbReference>
<evidence type="ECO:0000259" key="4">
    <source>
        <dbReference type="PROSITE" id="PS50800"/>
    </source>
</evidence>
<dbReference type="Gene3D" id="2.60.120.920">
    <property type="match status" value="1"/>
</dbReference>
<keyword evidence="2" id="KW-0539">Nucleus</keyword>
<sequence length="767" mass="84828">MSDINVKKLKVPELKDELKQRGLSVQGLKAELQERLQAALDSEAVVEEAEETMEAAAAGEGGEEDGPGPLETPENGEEEEDEEEEEEDEEADAEELPESLLEEEEEEEPQVAGADKAEAPGPGLNGAAPAARPLPGAAAAAPPQAATTSEAAAGKTDDAEEEENGTGEAEPGKAQAPAQERAGEEETMELGSGEARAATKPEAAASGPAPALQHSAKEKEGQAEQTTDKSKEQNRKGVKRPHEDHGRGYYEYIEENKYRRSKSPQPPVEEDEEEFDDTVVALDTYNCDLHFKINRDRFGAMPLTMEGFAYLWAGGRASYGVTKGKICFEIKVIEKIPVKHLPPDQTDPHEVRVGWSLDSYSMLLGEEELSVGYSGNGAKCSNCKSEDYGEKFGENDVIGCFLNFDADEVALEERVRGPKGPKTKGECEVLMMVGLPGTGKSLWVSKHAAEYPGKYNILGTNNIMDIMKVLSFKRQKTDRGKLTTLIQQATQCLSKFIEIAARKKRNYILDQTNVCAAAQRRKMCLFAGFQRKAVVICPSDEEYKERSKKKAEEEGKDVPEHAVLKMKGIFTLPESGDFLDEVTYAELQKEDAQKLLEKYKEESKTALPPEKKPNTSSGKRAMNRGRSGQRGGMNQYNRGGQRGGRGSNRGQYNRRGNQQSRGYAHNQRFTPMVGYNRGGFVERPSYSGRGGAYNHRGAADNHRGPGSNRGGYGQNFRGRGNRGFNQGYRNENFLQGQGYKQNWSRQQQARLQQFWSQYSNQYNKDYY</sequence>
<dbReference type="InterPro" id="IPR027417">
    <property type="entry name" value="P-loop_NTPase"/>
</dbReference>
<organism evidence="5 6">
    <name type="scientific">Scyliorhinus torazame</name>
    <name type="common">Cloudy catshark</name>
    <name type="synonym">Catulus torazame</name>
    <dbReference type="NCBI Taxonomy" id="75743"/>
    <lineage>
        <taxon>Eukaryota</taxon>
        <taxon>Metazoa</taxon>
        <taxon>Chordata</taxon>
        <taxon>Craniata</taxon>
        <taxon>Vertebrata</taxon>
        <taxon>Chondrichthyes</taxon>
        <taxon>Elasmobranchii</taxon>
        <taxon>Galeomorphii</taxon>
        <taxon>Galeoidea</taxon>
        <taxon>Carcharhiniformes</taxon>
        <taxon>Scyliorhinidae</taxon>
        <taxon>Scyliorhinus</taxon>
    </lineage>
</organism>
<evidence type="ECO:0000313" key="5">
    <source>
        <dbReference type="EMBL" id="GCB76910.1"/>
    </source>
</evidence>
<dbReference type="InterPro" id="IPR035778">
    <property type="entry name" value="SPRY_hnRNP_U"/>
</dbReference>
<evidence type="ECO:0000256" key="3">
    <source>
        <dbReference type="SAM" id="MobiDB-lite"/>
    </source>
</evidence>
<dbReference type="GO" id="GO:1990904">
    <property type="term" value="C:ribonucleoprotein complex"/>
    <property type="evidence" value="ECO:0007669"/>
    <property type="project" value="TreeGrafter"/>
</dbReference>
<dbReference type="CDD" id="cd12884">
    <property type="entry name" value="SPRY_hnRNP"/>
    <property type="match status" value="1"/>
</dbReference>
<dbReference type="GO" id="GO:0003723">
    <property type="term" value="F:RNA binding"/>
    <property type="evidence" value="ECO:0007669"/>
    <property type="project" value="TreeGrafter"/>
</dbReference>
<dbReference type="FunFam" id="3.40.50.300:FF:000355">
    <property type="entry name" value="Heterogeneous nuclear ribonucleoprotein U-like 1, isoform CRA_a"/>
    <property type="match status" value="1"/>
</dbReference>
<dbReference type="SUPFAM" id="SSF68906">
    <property type="entry name" value="SAP domain"/>
    <property type="match status" value="1"/>
</dbReference>
<dbReference type="Gene3D" id="1.10.720.30">
    <property type="entry name" value="SAP domain"/>
    <property type="match status" value="1"/>
</dbReference>
<proteinExistence type="predicted"/>
<dbReference type="InterPro" id="IPR036361">
    <property type="entry name" value="SAP_dom_sf"/>
</dbReference>
<dbReference type="InterPro" id="IPR013320">
    <property type="entry name" value="ConA-like_dom_sf"/>
</dbReference>
<feature type="compositionally biased region" description="Acidic residues" evidence="3">
    <location>
        <begin position="74"/>
        <end position="109"/>
    </location>
</feature>
<dbReference type="InterPro" id="IPR003034">
    <property type="entry name" value="SAP_dom"/>
</dbReference>
<dbReference type="Pfam" id="PF02037">
    <property type="entry name" value="SAP"/>
    <property type="match status" value="1"/>
</dbReference>
<feature type="region of interest" description="Disordered" evidence="3">
    <location>
        <begin position="42"/>
        <end position="275"/>
    </location>
</feature>
<dbReference type="EMBL" id="BFAA01010165">
    <property type="protein sequence ID" value="GCB76910.1"/>
    <property type="molecule type" value="Genomic_DNA"/>
</dbReference>
<feature type="compositionally biased region" description="Low complexity" evidence="3">
    <location>
        <begin position="195"/>
        <end position="205"/>
    </location>
</feature>
<dbReference type="Gene3D" id="3.40.50.300">
    <property type="entry name" value="P-loop containing nucleotide triphosphate hydrolases"/>
    <property type="match status" value="1"/>
</dbReference>
<name>A0A401PUT8_SCYTO</name>
<evidence type="ECO:0000256" key="2">
    <source>
        <dbReference type="ARBA" id="ARBA00023242"/>
    </source>
</evidence>
<dbReference type="GO" id="GO:0000380">
    <property type="term" value="P:alternative mRNA splicing, via spliceosome"/>
    <property type="evidence" value="ECO:0007669"/>
    <property type="project" value="TreeGrafter"/>
</dbReference>
<dbReference type="OrthoDB" id="445357at2759"/>
<feature type="region of interest" description="Disordered" evidence="3">
    <location>
        <begin position="695"/>
        <end position="720"/>
    </location>
</feature>
<dbReference type="Proteomes" id="UP000288216">
    <property type="component" value="Unassembled WGS sequence"/>
</dbReference>